<name>A0ABZ1E3Q7_9RHOB</name>
<proteinExistence type="predicted"/>
<gene>
    <name evidence="1" type="ORF">RPE78_04125</name>
</gene>
<sequence>MIIDDILPEFHFQETHSVSIPAPAERILAEALAYDPRQDGFIRGAITLRELPARLIGRLRGKPVAQKPFDLTHFTPLAQGPDEAVFGMVGRFWQARYGQDPLPDLAALHAYDRAGSVKLVMHFHVEGDNRPRLTTRTRIYCLDGAAKVRLTPYWYLIRPVSGLIRKRMLAAIKRSCLGT</sequence>
<dbReference type="RefSeq" id="WP_406721296.1">
    <property type="nucleotide sequence ID" value="NZ_CP135443.1"/>
</dbReference>
<keyword evidence="2" id="KW-1185">Reference proteome</keyword>
<evidence type="ECO:0000313" key="1">
    <source>
        <dbReference type="EMBL" id="WRY34486.1"/>
    </source>
</evidence>
<evidence type="ECO:0000313" key="2">
    <source>
        <dbReference type="Proteomes" id="UP001623290"/>
    </source>
</evidence>
<reference evidence="1 2" key="1">
    <citation type="submission" date="2023-09" db="EMBL/GenBank/DDBJ databases">
        <title>Thioclava shenzhenensis sp. nov., a multidrug resistant bacteria-antagonizing species isolated from coastal seawater.</title>
        <authorList>
            <person name="Long M."/>
        </authorList>
    </citation>
    <scope>NUCLEOTIDE SEQUENCE [LARGE SCALE GENOMIC DNA]</scope>
    <source>
        <strain evidence="1 2">FTW29</strain>
    </source>
</reference>
<dbReference type="EMBL" id="CP135443">
    <property type="protein sequence ID" value="WRY34486.1"/>
    <property type="molecule type" value="Genomic_DNA"/>
</dbReference>
<evidence type="ECO:0008006" key="3">
    <source>
        <dbReference type="Google" id="ProtNLM"/>
    </source>
</evidence>
<dbReference type="Proteomes" id="UP001623290">
    <property type="component" value="Chromosome"/>
</dbReference>
<accession>A0ABZ1E3Q7</accession>
<protein>
    <recommendedName>
        <fullName evidence="3">DUF2867 domain-containing protein</fullName>
    </recommendedName>
</protein>
<organism evidence="1 2">
    <name type="scientific">Thioclava litoralis</name>
    <dbReference type="NCBI Taxonomy" id="3076557"/>
    <lineage>
        <taxon>Bacteria</taxon>
        <taxon>Pseudomonadati</taxon>
        <taxon>Pseudomonadota</taxon>
        <taxon>Alphaproteobacteria</taxon>
        <taxon>Rhodobacterales</taxon>
        <taxon>Paracoccaceae</taxon>
        <taxon>Thioclava</taxon>
    </lineage>
</organism>